<sequence length="29" mass="3015">MDDYIHGIASVVTLVFLYTAMVLSGGGAL</sequence>
<dbReference type="Proteomes" id="UP000187608">
    <property type="component" value="Unassembled WGS sequence"/>
</dbReference>
<reference evidence="3" key="1">
    <citation type="submission" date="2017-01" db="EMBL/GenBank/DDBJ databases">
        <authorList>
            <person name="Varghese N."/>
            <person name="Submissions S."/>
        </authorList>
    </citation>
    <scope>NUCLEOTIDE SEQUENCE [LARGE SCALE GENOMIC DNA]</scope>
    <source>
        <strain evidence="3">DSM 23127</strain>
    </source>
</reference>
<gene>
    <name evidence="2" type="ORF">SAMN05421687_10834</name>
</gene>
<dbReference type="AlphaFoldDB" id="A0A1N7JXU8"/>
<keyword evidence="3" id="KW-1185">Reference proteome</keyword>
<organism evidence="2 3">
    <name type="scientific">Salimicrobium flavidum</name>
    <dbReference type="NCBI Taxonomy" id="570947"/>
    <lineage>
        <taxon>Bacteria</taxon>
        <taxon>Bacillati</taxon>
        <taxon>Bacillota</taxon>
        <taxon>Bacilli</taxon>
        <taxon>Bacillales</taxon>
        <taxon>Bacillaceae</taxon>
        <taxon>Salimicrobium</taxon>
    </lineage>
</organism>
<evidence type="ECO:0000256" key="1">
    <source>
        <dbReference type="SAM" id="Phobius"/>
    </source>
</evidence>
<evidence type="ECO:0000313" key="2">
    <source>
        <dbReference type="EMBL" id="SIS54147.1"/>
    </source>
</evidence>
<dbReference type="STRING" id="570947.SAMN05421687_10834"/>
<keyword evidence="1" id="KW-1133">Transmembrane helix</keyword>
<dbReference type="EMBL" id="FTOC01000008">
    <property type="protein sequence ID" value="SIS54147.1"/>
    <property type="molecule type" value="Genomic_DNA"/>
</dbReference>
<accession>A0A1N7JXU8</accession>
<evidence type="ECO:0000313" key="3">
    <source>
        <dbReference type="Proteomes" id="UP000187608"/>
    </source>
</evidence>
<keyword evidence="1" id="KW-0812">Transmembrane</keyword>
<feature type="transmembrane region" description="Helical" evidence="1">
    <location>
        <begin position="6"/>
        <end position="28"/>
    </location>
</feature>
<protein>
    <submittedName>
        <fullName evidence="2">Uncharacterized protein</fullName>
    </submittedName>
</protein>
<proteinExistence type="predicted"/>
<keyword evidence="1" id="KW-0472">Membrane</keyword>
<name>A0A1N7JXU8_9BACI</name>